<keyword evidence="3" id="KW-1185">Reference proteome</keyword>
<dbReference type="InterPro" id="IPR019193">
    <property type="entry name" value="UBQ-conj_enz_E2-bd_prot"/>
</dbReference>
<dbReference type="EMBL" id="KN824398">
    <property type="protein sequence ID" value="KIM20983.1"/>
    <property type="molecule type" value="Genomic_DNA"/>
</dbReference>
<feature type="compositionally biased region" description="Polar residues" evidence="1">
    <location>
        <begin position="1"/>
        <end position="18"/>
    </location>
</feature>
<gene>
    <name evidence="2" type="ORF">M408DRAFT_12817</name>
</gene>
<protein>
    <submittedName>
        <fullName evidence="2">Uncharacterized protein</fullName>
    </submittedName>
</protein>
<evidence type="ECO:0000256" key="1">
    <source>
        <dbReference type="SAM" id="MobiDB-lite"/>
    </source>
</evidence>
<feature type="compositionally biased region" description="Basic residues" evidence="1">
    <location>
        <begin position="616"/>
        <end position="628"/>
    </location>
</feature>
<feature type="compositionally biased region" description="Basic and acidic residues" evidence="1">
    <location>
        <begin position="352"/>
        <end position="367"/>
    </location>
</feature>
<dbReference type="GO" id="GO:0051865">
    <property type="term" value="P:protein autoubiquitination"/>
    <property type="evidence" value="ECO:0007669"/>
    <property type="project" value="TreeGrafter"/>
</dbReference>
<dbReference type="GO" id="GO:0000151">
    <property type="term" value="C:ubiquitin ligase complex"/>
    <property type="evidence" value="ECO:0007669"/>
    <property type="project" value="TreeGrafter"/>
</dbReference>
<dbReference type="AlphaFoldDB" id="A0A0C2W3B4"/>
<dbReference type="HOGENOM" id="CLU_303505_0_0_1"/>
<sequence>MATLTRPSEANIANNQSPGLVESSDPDLASTVPAPFPKLQPTQVSRESTPIKQETHNNDGESTKQPEADSQARLEPHPEIEIERVKVESVSNVLPSISQVENSCLITLNTLLSNARPSFQWTPVLPPRRHSMPNPSAAMVSTSTSQGVGSDTTLALQTIVNNLRTLAGEEQGMIQLNPVLGDNRNTLISELQTRVHSIATTLNESDAHLVISLVSLLSHAGRLAQLQQPGFLTQPDDSQLDTDEWHESSIFNTLDRQVSDLKARRAAEDVDDGEEPVSARRKVERTLLWDRIDEDLEEVSRLCRLRMMAIDPFSDSVEAMTRSVTPALPPEYDPADFEPPEYRMSYDYPRSLAEKEKQKHSLERGDRPVSATATTQDEKMRLDFEAVTRAIDRLYLVAPQLHNQRVELKQRKLDELARAADAAKSQKSVNGLSSGQRSRSGSGAEMGGDEAIRKRTHSKGKGKGPVHDEFEELDNMLSLIGKASSRRMNDQSVVMSEDMKYRMQMARREDDENRRKFVEQLASHSDAGRLHNQDAVLSHSPKLKDPEVMLTLPEFIREAVPPGVQKQDLEDPHALLSLPEFVRESKWTGAEQVGGVALGERKKSVDASASSEARSRKNSIKGLGRTRSKSVSSGSVAGAWLMGKPWSRQSAAPALPTMPSTITKGSSSQAGLSVSFVAEYQDNLNAVTILLKITNSDKKSSPPKQLVIEVVPTTAIGSSTPASTGDRILVKHKASWSTPLLLPTPVLLGKFTVDCSGEHYEVKLTTPPAAPDAAATENTALNAASNLDATHLTSITPSSFVCASCSLPFAQASGAKSPFVDESEVVEDTVPGAGLAYKDLPSEHWAELLDAWMCHHDQKLAERVTQRAKEGFWPTRGECLVGGSYLLFEEGNIVSANLRETDAKRADEWKHVKCLCGASAGRSQRSPITNTIVYRLPKYAVRPVASNARLQRIPMSAYVVEDMIELAQAHATYRFVVCDEEEEKPRLLLWLFKPSMKLSYATPTFYLIPRSGSITAAKMLFKVIGPGPGGVQDMKTTLATHRNFAAAEQLFYPLEICRRLAGLLKESHSTYPSNRRTMSGLDAGWLQRSA</sequence>
<feature type="compositionally biased region" description="Low complexity" evidence="1">
    <location>
        <begin position="431"/>
        <end position="443"/>
    </location>
</feature>
<feature type="region of interest" description="Disordered" evidence="1">
    <location>
        <begin position="352"/>
        <end position="376"/>
    </location>
</feature>
<dbReference type="GO" id="GO:0030332">
    <property type="term" value="F:cyclin binding"/>
    <property type="evidence" value="ECO:0007669"/>
    <property type="project" value="TreeGrafter"/>
</dbReference>
<reference evidence="2 3" key="1">
    <citation type="submission" date="2014-04" db="EMBL/GenBank/DDBJ databases">
        <authorList>
            <consortium name="DOE Joint Genome Institute"/>
            <person name="Kuo A."/>
            <person name="Zuccaro A."/>
            <person name="Kohler A."/>
            <person name="Nagy L.G."/>
            <person name="Floudas D."/>
            <person name="Copeland A."/>
            <person name="Barry K.W."/>
            <person name="Cichocki N."/>
            <person name="Veneault-Fourrey C."/>
            <person name="LaButti K."/>
            <person name="Lindquist E.A."/>
            <person name="Lipzen A."/>
            <person name="Lundell T."/>
            <person name="Morin E."/>
            <person name="Murat C."/>
            <person name="Sun H."/>
            <person name="Tunlid A."/>
            <person name="Henrissat B."/>
            <person name="Grigoriev I.V."/>
            <person name="Hibbett D.S."/>
            <person name="Martin F."/>
            <person name="Nordberg H.P."/>
            <person name="Cantor M.N."/>
            <person name="Hua S.X."/>
        </authorList>
    </citation>
    <scope>NUCLEOTIDE SEQUENCE [LARGE SCALE GENOMIC DNA]</scope>
    <source>
        <strain evidence="2 3">MAFF 305830</strain>
    </source>
</reference>
<organism evidence="2 3">
    <name type="scientific">Serendipita vermifera MAFF 305830</name>
    <dbReference type="NCBI Taxonomy" id="933852"/>
    <lineage>
        <taxon>Eukaryota</taxon>
        <taxon>Fungi</taxon>
        <taxon>Dikarya</taxon>
        <taxon>Basidiomycota</taxon>
        <taxon>Agaricomycotina</taxon>
        <taxon>Agaricomycetes</taxon>
        <taxon>Sebacinales</taxon>
        <taxon>Serendipitaceae</taxon>
        <taxon>Serendipita</taxon>
    </lineage>
</organism>
<proteinExistence type="predicted"/>
<dbReference type="OrthoDB" id="66510at2759"/>
<reference evidence="3" key="2">
    <citation type="submission" date="2015-01" db="EMBL/GenBank/DDBJ databases">
        <title>Evolutionary Origins and Diversification of the Mycorrhizal Mutualists.</title>
        <authorList>
            <consortium name="DOE Joint Genome Institute"/>
            <consortium name="Mycorrhizal Genomics Consortium"/>
            <person name="Kohler A."/>
            <person name="Kuo A."/>
            <person name="Nagy L.G."/>
            <person name="Floudas D."/>
            <person name="Copeland A."/>
            <person name="Barry K.W."/>
            <person name="Cichocki N."/>
            <person name="Veneault-Fourrey C."/>
            <person name="LaButti K."/>
            <person name="Lindquist E.A."/>
            <person name="Lipzen A."/>
            <person name="Lundell T."/>
            <person name="Morin E."/>
            <person name="Murat C."/>
            <person name="Riley R."/>
            <person name="Ohm R."/>
            <person name="Sun H."/>
            <person name="Tunlid A."/>
            <person name="Henrissat B."/>
            <person name="Grigoriev I.V."/>
            <person name="Hibbett D.S."/>
            <person name="Martin F."/>
        </authorList>
    </citation>
    <scope>NUCLEOTIDE SEQUENCE [LARGE SCALE GENOMIC DNA]</scope>
    <source>
        <strain evidence="3">MAFF 305830</strain>
    </source>
</reference>
<feature type="compositionally biased region" description="Basic residues" evidence="1">
    <location>
        <begin position="454"/>
        <end position="464"/>
    </location>
</feature>
<dbReference type="GO" id="GO:0006513">
    <property type="term" value="P:protein monoubiquitination"/>
    <property type="evidence" value="ECO:0007669"/>
    <property type="project" value="TreeGrafter"/>
</dbReference>
<dbReference type="GO" id="GO:0000209">
    <property type="term" value="P:protein polyubiquitination"/>
    <property type="evidence" value="ECO:0007669"/>
    <property type="project" value="TreeGrafter"/>
</dbReference>
<dbReference type="GO" id="GO:0005634">
    <property type="term" value="C:nucleus"/>
    <property type="evidence" value="ECO:0007669"/>
    <property type="project" value="TreeGrafter"/>
</dbReference>
<dbReference type="Proteomes" id="UP000054097">
    <property type="component" value="Unassembled WGS sequence"/>
</dbReference>
<evidence type="ECO:0000313" key="2">
    <source>
        <dbReference type="EMBL" id="KIM20983.1"/>
    </source>
</evidence>
<dbReference type="Pfam" id="PF09814">
    <property type="entry name" value="HECT_2"/>
    <property type="match status" value="1"/>
</dbReference>
<feature type="region of interest" description="Disordered" evidence="1">
    <location>
        <begin position="1"/>
        <end position="78"/>
    </location>
</feature>
<dbReference type="GO" id="GO:0005829">
    <property type="term" value="C:cytosol"/>
    <property type="evidence" value="ECO:0007669"/>
    <property type="project" value="TreeGrafter"/>
</dbReference>
<dbReference type="GO" id="GO:0061630">
    <property type="term" value="F:ubiquitin protein ligase activity"/>
    <property type="evidence" value="ECO:0007669"/>
    <property type="project" value="TreeGrafter"/>
</dbReference>
<evidence type="ECO:0000313" key="3">
    <source>
        <dbReference type="Proteomes" id="UP000054097"/>
    </source>
</evidence>
<dbReference type="GO" id="GO:0031624">
    <property type="term" value="F:ubiquitin conjugating enzyme binding"/>
    <property type="evidence" value="ECO:0007669"/>
    <property type="project" value="TreeGrafter"/>
</dbReference>
<feature type="region of interest" description="Disordered" evidence="1">
    <location>
        <begin position="419"/>
        <end position="470"/>
    </location>
</feature>
<feature type="compositionally biased region" description="Basic and acidic residues" evidence="1">
    <location>
        <begin position="53"/>
        <end position="78"/>
    </location>
</feature>
<name>A0A0C2W3B4_SERVB</name>
<accession>A0A0C2W3B4</accession>
<dbReference type="PANTHER" id="PTHR31531">
    <property type="entry name" value="E3 UBIQUITIN-PROTEIN LIGASE E3D FAMILY MEMBER"/>
    <property type="match status" value="1"/>
</dbReference>
<dbReference type="GO" id="GO:0043161">
    <property type="term" value="P:proteasome-mediated ubiquitin-dependent protein catabolic process"/>
    <property type="evidence" value="ECO:0007669"/>
    <property type="project" value="TreeGrafter"/>
</dbReference>
<dbReference type="STRING" id="933852.A0A0C2W3B4"/>
<feature type="region of interest" description="Disordered" evidence="1">
    <location>
        <begin position="601"/>
        <end position="631"/>
    </location>
</feature>
<feature type="compositionally biased region" description="Polar residues" evidence="1">
    <location>
        <begin position="40"/>
        <end position="52"/>
    </location>
</feature>
<dbReference type="PANTHER" id="PTHR31531:SF2">
    <property type="entry name" value="E3 UBIQUITIN-PROTEIN LIGASE E3D"/>
    <property type="match status" value="1"/>
</dbReference>